<accession>A0A7J7HRS5</accession>
<reference evidence="3" key="1">
    <citation type="journal article" date="2020" name="Nat. Commun.">
        <title>Genome assembly of wild tea tree DASZ reveals pedigree and selection history of tea varieties.</title>
        <authorList>
            <person name="Zhang W."/>
            <person name="Zhang Y."/>
            <person name="Qiu H."/>
            <person name="Guo Y."/>
            <person name="Wan H."/>
            <person name="Zhang X."/>
            <person name="Scossa F."/>
            <person name="Alseekh S."/>
            <person name="Zhang Q."/>
            <person name="Wang P."/>
            <person name="Xu L."/>
            <person name="Schmidt M.H."/>
            <person name="Jia X."/>
            <person name="Li D."/>
            <person name="Zhu A."/>
            <person name="Guo F."/>
            <person name="Chen W."/>
            <person name="Ni D."/>
            <person name="Usadel B."/>
            <person name="Fernie A.R."/>
            <person name="Wen W."/>
        </authorList>
    </citation>
    <scope>NUCLEOTIDE SEQUENCE [LARGE SCALE GENOMIC DNA]</scope>
    <source>
        <strain evidence="3">cv. G240</strain>
    </source>
</reference>
<proteinExistence type="predicted"/>
<dbReference type="EMBL" id="JACBKZ010000003">
    <property type="protein sequence ID" value="KAF5955255.1"/>
    <property type="molecule type" value="Genomic_DNA"/>
</dbReference>
<protein>
    <submittedName>
        <fullName evidence="2">Uncharacterized protein</fullName>
    </submittedName>
</protein>
<feature type="compositionally biased region" description="Acidic residues" evidence="1">
    <location>
        <begin position="59"/>
        <end position="68"/>
    </location>
</feature>
<dbReference type="PANTHER" id="PTHR35475">
    <property type="entry name" value="WD REPEAT PROTEIN"/>
    <property type="match status" value="1"/>
</dbReference>
<feature type="compositionally biased region" description="Low complexity" evidence="1">
    <location>
        <begin position="69"/>
        <end position="78"/>
    </location>
</feature>
<evidence type="ECO:0000256" key="1">
    <source>
        <dbReference type="SAM" id="MobiDB-lite"/>
    </source>
</evidence>
<reference evidence="2 3" key="2">
    <citation type="submission" date="2020-07" db="EMBL/GenBank/DDBJ databases">
        <title>Genome assembly of wild tea tree DASZ reveals pedigree and selection history of tea varieties.</title>
        <authorList>
            <person name="Zhang W."/>
        </authorList>
    </citation>
    <scope>NUCLEOTIDE SEQUENCE [LARGE SCALE GENOMIC DNA]</scope>
    <source>
        <strain evidence="3">cv. G240</strain>
        <tissue evidence="2">Leaf</tissue>
    </source>
</reference>
<comment type="caution">
    <text evidence="2">The sequence shown here is derived from an EMBL/GenBank/DDBJ whole genome shotgun (WGS) entry which is preliminary data.</text>
</comment>
<dbReference type="PANTHER" id="PTHR35475:SF1">
    <property type="entry name" value="WD REPEAT PROTEIN"/>
    <property type="match status" value="1"/>
</dbReference>
<dbReference type="Proteomes" id="UP000593564">
    <property type="component" value="Unassembled WGS sequence"/>
</dbReference>
<evidence type="ECO:0000313" key="3">
    <source>
        <dbReference type="Proteomes" id="UP000593564"/>
    </source>
</evidence>
<gene>
    <name evidence="2" type="ORF">HYC85_008111</name>
</gene>
<sequence length="238" mass="26602">MLSTLRFDTVKFYPSFLRVFYFRDFFDPNQVIIYNKLEDKRTELERNTMEKENYAAAEIEEATTDDGGDAPTTTAAAADSDESSLLLPNPPRTRTVRTKVPEVEVHLYRRGKGPIDVFKSSLGGWDQNQLEIGDILDKYGFKSVFAFNPQTGRGAPIRFNPRNGRSVLPYNDGSVIFIDGEPKGEFLAKSRDAVKVSQLGGSTPSEQPEGTLFFLRSMLGQHDSLLKPITKILIGVAL</sequence>
<feature type="region of interest" description="Disordered" evidence="1">
    <location>
        <begin position="59"/>
        <end position="95"/>
    </location>
</feature>
<evidence type="ECO:0000313" key="2">
    <source>
        <dbReference type="EMBL" id="KAF5955255.1"/>
    </source>
</evidence>
<keyword evidence="3" id="KW-1185">Reference proteome</keyword>
<name>A0A7J7HRS5_CAMSI</name>
<organism evidence="2 3">
    <name type="scientific">Camellia sinensis</name>
    <name type="common">Tea plant</name>
    <name type="synonym">Thea sinensis</name>
    <dbReference type="NCBI Taxonomy" id="4442"/>
    <lineage>
        <taxon>Eukaryota</taxon>
        <taxon>Viridiplantae</taxon>
        <taxon>Streptophyta</taxon>
        <taxon>Embryophyta</taxon>
        <taxon>Tracheophyta</taxon>
        <taxon>Spermatophyta</taxon>
        <taxon>Magnoliopsida</taxon>
        <taxon>eudicotyledons</taxon>
        <taxon>Gunneridae</taxon>
        <taxon>Pentapetalae</taxon>
        <taxon>asterids</taxon>
        <taxon>Ericales</taxon>
        <taxon>Theaceae</taxon>
        <taxon>Camellia</taxon>
    </lineage>
</organism>
<dbReference type="AlphaFoldDB" id="A0A7J7HRS5"/>